<dbReference type="CDD" id="cd07723">
    <property type="entry name" value="hydroxyacylglutathione_hydrolase_MBL-fold"/>
    <property type="match status" value="1"/>
</dbReference>
<keyword evidence="13" id="KW-1185">Reference proteome</keyword>
<sequence length="304" mass="33103">MRVIPVPMLSDNYAYLLIANDGTTAAVDPVEPAKVISAAEKEGVKISSVLTTHHHWDHAGGNEEMAKRIPGIQIIGGEHDKVAAANKEVADKQRISLGSISIQCIETPFHTQGHICYLCSEEGSSEKLVFTGDTLFIGGCGRCFVGTPQQMYDALVGKLSKLDPAVKVWCGHEYTVKNLEFAADADKENRAVQEKLQWAKTQRSANKPTIPSTIGDELAFNPFLRCSEPSLAAYCGLPTTEPVAVLAELRRRKDNFGLMPSVVTGDELQTNPFLRPEKPALQAYAGAKNPVEVLGVLRKKKDSF</sequence>
<evidence type="ECO:0000256" key="9">
    <source>
        <dbReference type="ARBA" id="ARBA00022833"/>
    </source>
</evidence>
<dbReference type="NCBIfam" id="TIGR03413">
    <property type="entry name" value="GSH_gloB"/>
    <property type="match status" value="1"/>
</dbReference>
<evidence type="ECO:0000256" key="3">
    <source>
        <dbReference type="ARBA" id="ARBA00001965"/>
    </source>
</evidence>
<reference evidence="12 13" key="1">
    <citation type="submission" date="2023-10" db="EMBL/GenBank/DDBJ databases">
        <authorList>
            <person name="Maclean D."/>
            <person name="Macfadyen A."/>
        </authorList>
    </citation>
    <scope>NUCLEOTIDE SEQUENCE [LARGE SCALE GENOMIC DNA]</scope>
</reference>
<dbReference type="InterPro" id="IPR035680">
    <property type="entry name" value="Clx_II_MBL"/>
</dbReference>
<comment type="similarity">
    <text evidence="5">Belongs to the metallo-beta-lactamase superfamily. Glyoxalase II family.</text>
</comment>
<dbReference type="InterPro" id="IPR017782">
    <property type="entry name" value="Hydroxyacylglutathione_Hdrlase"/>
</dbReference>
<evidence type="ECO:0000256" key="8">
    <source>
        <dbReference type="ARBA" id="ARBA00022801"/>
    </source>
</evidence>
<accession>A0AAV1HU01</accession>
<comment type="cofactor">
    <cofactor evidence="2">
        <name>Zn(2+)</name>
        <dbReference type="ChEBI" id="CHEBI:29105"/>
    </cofactor>
</comment>
<evidence type="ECO:0000259" key="11">
    <source>
        <dbReference type="SMART" id="SM00849"/>
    </source>
</evidence>
<dbReference type="EC" id="3.1.2.6" evidence="6"/>
<evidence type="ECO:0000256" key="10">
    <source>
        <dbReference type="ARBA" id="ARBA00031044"/>
    </source>
</evidence>
<evidence type="ECO:0000313" key="12">
    <source>
        <dbReference type="EMBL" id="CAK0735024.1"/>
    </source>
</evidence>
<dbReference type="SUPFAM" id="SSF56281">
    <property type="entry name" value="Metallo-hydrolase/oxidoreductase"/>
    <property type="match status" value="1"/>
</dbReference>
<gene>
    <name evidence="12" type="ORF">CVIRNUC_000517</name>
</gene>
<dbReference type="PANTHER" id="PTHR11935">
    <property type="entry name" value="BETA LACTAMASE DOMAIN"/>
    <property type="match status" value="1"/>
</dbReference>
<evidence type="ECO:0000256" key="7">
    <source>
        <dbReference type="ARBA" id="ARBA00022723"/>
    </source>
</evidence>
<evidence type="ECO:0000313" key="13">
    <source>
        <dbReference type="Proteomes" id="UP001314263"/>
    </source>
</evidence>
<dbReference type="FunFam" id="3.60.15.10:FF:000019">
    <property type="entry name" value="Hydroxyacylglutathione hydrolase, mitochondrial"/>
    <property type="match status" value="1"/>
</dbReference>
<dbReference type="Proteomes" id="UP001314263">
    <property type="component" value="Unassembled WGS sequence"/>
</dbReference>
<dbReference type="GO" id="GO:0004416">
    <property type="term" value="F:hydroxyacylglutathione hydrolase activity"/>
    <property type="evidence" value="ECO:0007669"/>
    <property type="project" value="UniProtKB-EC"/>
</dbReference>
<dbReference type="EMBL" id="CAUYUE010000001">
    <property type="protein sequence ID" value="CAK0735024.1"/>
    <property type="molecule type" value="Genomic_DNA"/>
</dbReference>
<comment type="pathway">
    <text evidence="4">Secondary metabolite metabolism; methylglyoxal degradation; (R)-lactate from methylglyoxal: step 2/2.</text>
</comment>
<dbReference type="InterPro" id="IPR036866">
    <property type="entry name" value="RibonucZ/Hydroxyglut_hydro"/>
</dbReference>
<comment type="cofactor">
    <cofactor evidence="3">
        <name>Fe(3+)</name>
        <dbReference type="ChEBI" id="CHEBI:29034"/>
    </cofactor>
</comment>
<organism evidence="12 13">
    <name type="scientific">Coccomyxa viridis</name>
    <dbReference type="NCBI Taxonomy" id="1274662"/>
    <lineage>
        <taxon>Eukaryota</taxon>
        <taxon>Viridiplantae</taxon>
        <taxon>Chlorophyta</taxon>
        <taxon>core chlorophytes</taxon>
        <taxon>Trebouxiophyceae</taxon>
        <taxon>Trebouxiophyceae incertae sedis</taxon>
        <taxon>Coccomyxaceae</taxon>
        <taxon>Coccomyxa</taxon>
    </lineage>
</organism>
<dbReference type="GO" id="GO:0046872">
    <property type="term" value="F:metal ion binding"/>
    <property type="evidence" value="ECO:0007669"/>
    <property type="project" value="UniProtKB-KW"/>
</dbReference>
<dbReference type="PANTHER" id="PTHR11935:SF94">
    <property type="entry name" value="TENZING NORGAY, ISOFORM C"/>
    <property type="match status" value="1"/>
</dbReference>
<proteinExistence type="inferred from homology"/>
<feature type="domain" description="Metallo-beta-lactamase" evidence="11">
    <location>
        <begin position="11"/>
        <end position="172"/>
    </location>
</feature>
<dbReference type="InterPro" id="IPR001279">
    <property type="entry name" value="Metallo-B-lactamas"/>
</dbReference>
<dbReference type="InterPro" id="IPR032282">
    <property type="entry name" value="HAGH_C"/>
</dbReference>
<keyword evidence="7" id="KW-0479">Metal-binding</keyword>
<name>A0AAV1HU01_9CHLO</name>
<dbReference type="HAMAP" id="MF_01374">
    <property type="entry name" value="Glyoxalase_2"/>
    <property type="match status" value="1"/>
</dbReference>
<evidence type="ECO:0000256" key="6">
    <source>
        <dbReference type="ARBA" id="ARBA00011917"/>
    </source>
</evidence>
<dbReference type="Gene3D" id="3.60.15.10">
    <property type="entry name" value="Ribonuclease Z/Hydroxyacylglutathione hydrolase-like"/>
    <property type="match status" value="2"/>
</dbReference>
<dbReference type="AlphaFoldDB" id="A0AAV1HU01"/>
<dbReference type="Pfam" id="PF00753">
    <property type="entry name" value="Lactamase_B"/>
    <property type="match status" value="1"/>
</dbReference>
<dbReference type="PIRSF" id="PIRSF005457">
    <property type="entry name" value="Glx"/>
    <property type="match status" value="1"/>
</dbReference>
<protein>
    <recommendedName>
        <fullName evidence="6">hydroxyacylglutathione hydrolase</fullName>
        <ecNumber evidence="6">3.1.2.6</ecNumber>
    </recommendedName>
    <alternativeName>
        <fullName evidence="10">Glyoxalase II</fullName>
    </alternativeName>
</protein>
<evidence type="ECO:0000256" key="2">
    <source>
        <dbReference type="ARBA" id="ARBA00001947"/>
    </source>
</evidence>
<keyword evidence="8" id="KW-0378">Hydrolase</keyword>
<comment type="caution">
    <text evidence="12">The sequence shown here is derived from an EMBL/GenBank/DDBJ whole genome shotgun (WGS) entry which is preliminary data.</text>
</comment>
<dbReference type="GO" id="GO:0019243">
    <property type="term" value="P:methylglyoxal catabolic process to D-lactate via S-lactoyl-glutathione"/>
    <property type="evidence" value="ECO:0007669"/>
    <property type="project" value="InterPro"/>
</dbReference>
<dbReference type="Pfam" id="PF16123">
    <property type="entry name" value="HAGH_C"/>
    <property type="match status" value="2"/>
</dbReference>
<comment type="catalytic activity">
    <reaction evidence="1">
        <text>an S-(2-hydroxyacyl)glutathione + H2O = a 2-hydroxy carboxylate + glutathione + H(+)</text>
        <dbReference type="Rhea" id="RHEA:21864"/>
        <dbReference type="ChEBI" id="CHEBI:15377"/>
        <dbReference type="ChEBI" id="CHEBI:15378"/>
        <dbReference type="ChEBI" id="CHEBI:57925"/>
        <dbReference type="ChEBI" id="CHEBI:58896"/>
        <dbReference type="ChEBI" id="CHEBI:71261"/>
        <dbReference type="EC" id="3.1.2.6"/>
    </reaction>
</comment>
<evidence type="ECO:0000256" key="1">
    <source>
        <dbReference type="ARBA" id="ARBA00001623"/>
    </source>
</evidence>
<dbReference type="SMART" id="SM00849">
    <property type="entry name" value="Lactamase_B"/>
    <property type="match status" value="1"/>
</dbReference>
<evidence type="ECO:0000256" key="4">
    <source>
        <dbReference type="ARBA" id="ARBA00004963"/>
    </source>
</evidence>
<keyword evidence="9" id="KW-0862">Zinc</keyword>
<evidence type="ECO:0000256" key="5">
    <source>
        <dbReference type="ARBA" id="ARBA00006759"/>
    </source>
</evidence>